<proteinExistence type="predicted"/>
<evidence type="ECO:0000313" key="1">
    <source>
        <dbReference type="Ensembl" id="ENSHBUP00000031029.1"/>
    </source>
</evidence>
<reference evidence="1" key="1">
    <citation type="submission" date="2025-08" db="UniProtKB">
        <authorList>
            <consortium name="Ensembl"/>
        </authorList>
    </citation>
    <scope>IDENTIFICATION</scope>
</reference>
<reference evidence="1" key="2">
    <citation type="submission" date="2025-09" db="UniProtKB">
        <authorList>
            <consortium name="Ensembl"/>
        </authorList>
    </citation>
    <scope>IDENTIFICATION</scope>
</reference>
<dbReference type="Pfam" id="PF01391">
    <property type="entry name" value="Collagen"/>
    <property type="match status" value="1"/>
</dbReference>
<dbReference type="Ensembl" id="ENSHBUT00000033435.1">
    <property type="protein sequence ID" value="ENSHBUP00000031029.1"/>
    <property type="gene ID" value="ENSHBUG00000016467.1"/>
</dbReference>
<evidence type="ECO:0000313" key="2">
    <source>
        <dbReference type="Proteomes" id="UP000264840"/>
    </source>
</evidence>
<organism evidence="1 2">
    <name type="scientific">Haplochromis burtoni</name>
    <name type="common">Burton's mouthbrooder</name>
    <name type="synonym">Chromis burtoni</name>
    <dbReference type="NCBI Taxonomy" id="8153"/>
    <lineage>
        <taxon>Eukaryota</taxon>
        <taxon>Metazoa</taxon>
        <taxon>Chordata</taxon>
        <taxon>Craniata</taxon>
        <taxon>Vertebrata</taxon>
        <taxon>Euteleostomi</taxon>
        <taxon>Actinopterygii</taxon>
        <taxon>Neopterygii</taxon>
        <taxon>Teleostei</taxon>
        <taxon>Neoteleostei</taxon>
        <taxon>Acanthomorphata</taxon>
        <taxon>Ovalentaria</taxon>
        <taxon>Cichlomorphae</taxon>
        <taxon>Cichliformes</taxon>
        <taxon>Cichlidae</taxon>
        <taxon>African cichlids</taxon>
        <taxon>Pseudocrenilabrinae</taxon>
        <taxon>Haplochromini</taxon>
        <taxon>Haplochromis</taxon>
    </lineage>
</organism>
<protein>
    <submittedName>
        <fullName evidence="1">Uncharacterized protein</fullName>
    </submittedName>
</protein>
<accession>A0A3Q2WVR0</accession>
<name>A0A3Q2WVR0_HAPBU</name>
<dbReference type="InterPro" id="IPR008160">
    <property type="entry name" value="Collagen"/>
</dbReference>
<keyword evidence="2" id="KW-1185">Reference proteome</keyword>
<sequence>MIIFKHYVLSIYCSLMGFCFLSLKDKAVRLLAIVLLLPAKPVKKPKTNNWLKTSLVKKQGSPGLQGPRGLPGTGGVKGEKGTLGMPGIPGIPGQKGDPGFPGNPVTPCFTFTSLSSPKESWCSWIPWFVHNNIICASFFFKQKHILVFSIYCEQSLKICFYQD</sequence>
<dbReference type="Proteomes" id="UP000264840">
    <property type="component" value="Unplaced"/>
</dbReference>
<dbReference type="STRING" id="8153.ENSHBUP00000031029"/>
<dbReference type="AlphaFoldDB" id="A0A3Q2WVR0"/>